<gene>
    <name evidence="1" type="ORF">Catovirus_2_264</name>
</gene>
<sequence>MNSSYILYKIFNIYFFTFQLKIQNLKNQMSEKNIYIG</sequence>
<name>A0A1V0SC73_9VIRU</name>
<protein>
    <submittedName>
        <fullName evidence="1">Uncharacterized protein</fullName>
    </submittedName>
</protein>
<dbReference type="EMBL" id="KY684084">
    <property type="protein sequence ID" value="ARF09315.1"/>
    <property type="molecule type" value="Genomic_DNA"/>
</dbReference>
<evidence type="ECO:0000313" key="1">
    <source>
        <dbReference type="EMBL" id="ARF09315.1"/>
    </source>
</evidence>
<accession>A0A1V0SC73</accession>
<reference evidence="1" key="1">
    <citation type="journal article" date="2017" name="Science">
        <title>Giant viruses with an expanded complement of translation system components.</title>
        <authorList>
            <person name="Schulz F."/>
            <person name="Yutin N."/>
            <person name="Ivanova N.N."/>
            <person name="Ortega D.R."/>
            <person name="Lee T.K."/>
            <person name="Vierheilig J."/>
            <person name="Daims H."/>
            <person name="Horn M."/>
            <person name="Wagner M."/>
            <person name="Jensen G.J."/>
            <person name="Kyrpides N.C."/>
            <person name="Koonin E.V."/>
            <person name="Woyke T."/>
        </authorList>
    </citation>
    <scope>NUCLEOTIDE SEQUENCE</scope>
    <source>
        <strain evidence="1">CTV1</strain>
    </source>
</reference>
<proteinExistence type="predicted"/>
<organism evidence="1">
    <name type="scientific">Catovirus CTV1</name>
    <dbReference type="NCBI Taxonomy" id="1977631"/>
    <lineage>
        <taxon>Viruses</taxon>
        <taxon>Varidnaviria</taxon>
        <taxon>Bamfordvirae</taxon>
        <taxon>Nucleocytoviricota</taxon>
        <taxon>Megaviricetes</taxon>
        <taxon>Imitervirales</taxon>
        <taxon>Mimiviridae</taxon>
        <taxon>Klosneuvirinae</taxon>
        <taxon>Catovirus</taxon>
    </lineage>
</organism>